<accession>A0A934IRP9</accession>
<evidence type="ECO:0000256" key="4">
    <source>
        <dbReference type="ARBA" id="ARBA00022448"/>
    </source>
</evidence>
<dbReference type="InterPro" id="IPR000515">
    <property type="entry name" value="MetI-like"/>
</dbReference>
<dbReference type="GO" id="GO:0043190">
    <property type="term" value="C:ATP-binding cassette (ABC) transporter complex"/>
    <property type="evidence" value="ECO:0007669"/>
    <property type="project" value="InterPro"/>
</dbReference>
<keyword evidence="9 10" id="KW-0472">Membrane</keyword>
<comment type="caution">
    <text evidence="12">The sequence shown here is derived from an EMBL/GenBank/DDBJ whole genome shotgun (WGS) entry which is preliminary data.</text>
</comment>
<dbReference type="InterPro" id="IPR010065">
    <property type="entry name" value="AA_ABC_transptr_permease_3TM"/>
</dbReference>
<dbReference type="EMBL" id="JAEKJA010000009">
    <property type="protein sequence ID" value="MBJ3776439.1"/>
    <property type="molecule type" value="Genomic_DNA"/>
</dbReference>
<evidence type="ECO:0000256" key="5">
    <source>
        <dbReference type="ARBA" id="ARBA00022475"/>
    </source>
</evidence>
<dbReference type="Gene3D" id="1.10.3720.10">
    <property type="entry name" value="MetI-like"/>
    <property type="match status" value="1"/>
</dbReference>
<dbReference type="GO" id="GO:0022857">
    <property type="term" value="F:transmembrane transporter activity"/>
    <property type="evidence" value="ECO:0007669"/>
    <property type="project" value="InterPro"/>
</dbReference>
<dbReference type="Pfam" id="PF00528">
    <property type="entry name" value="BPD_transp_1"/>
    <property type="match status" value="1"/>
</dbReference>
<feature type="domain" description="ABC transmembrane type-1" evidence="11">
    <location>
        <begin position="21"/>
        <end position="210"/>
    </location>
</feature>
<evidence type="ECO:0000259" key="11">
    <source>
        <dbReference type="PROSITE" id="PS50928"/>
    </source>
</evidence>
<comment type="similarity">
    <text evidence="3">Belongs to the binding-protein-dependent transport system permease family. HisMQ subfamily.</text>
</comment>
<dbReference type="NCBIfam" id="TIGR01726">
    <property type="entry name" value="HEQRo_perm_3TM"/>
    <property type="match status" value="1"/>
</dbReference>
<gene>
    <name evidence="12" type="ORF">JCR33_12105</name>
</gene>
<evidence type="ECO:0000256" key="7">
    <source>
        <dbReference type="ARBA" id="ARBA00022970"/>
    </source>
</evidence>
<organism evidence="12 13">
    <name type="scientific">Acuticoccus mangrovi</name>
    <dbReference type="NCBI Taxonomy" id="2796142"/>
    <lineage>
        <taxon>Bacteria</taxon>
        <taxon>Pseudomonadati</taxon>
        <taxon>Pseudomonadota</taxon>
        <taxon>Alphaproteobacteria</taxon>
        <taxon>Hyphomicrobiales</taxon>
        <taxon>Amorphaceae</taxon>
        <taxon>Acuticoccus</taxon>
    </lineage>
</organism>
<name>A0A934IRP9_9HYPH</name>
<comment type="subcellular location">
    <subcellularLocation>
        <location evidence="2">Cell inner membrane</location>
        <topology evidence="2">Multi-pass membrane protein</topology>
    </subcellularLocation>
    <subcellularLocation>
        <location evidence="10">Cell membrane</location>
        <topology evidence="10">Multi-pass membrane protein</topology>
    </subcellularLocation>
</comment>
<keyword evidence="6 10" id="KW-0812">Transmembrane</keyword>
<sequence length="220" mass="24559">MSYNWNFGIIWDYRFVYVYGAQTTVALSIVGAVFAILIGLFVALARQSAPKPVALLASAYVEFLRNTPLLVQIFWIFYCLPVLTGASFTAFWAAAISLSIHFSAYFAEIIRAGIASIDRGQTDAARILGFSYAQTMARIILPQAFRRILPPLVNMIADIVKLSSLASVIGVYELMHSINNAIMNTFRPLELYSALAVVYFIIIYPVAFVARRVELRLAKR</sequence>
<keyword evidence="13" id="KW-1185">Reference proteome</keyword>
<evidence type="ECO:0000313" key="13">
    <source>
        <dbReference type="Proteomes" id="UP000609531"/>
    </source>
</evidence>
<evidence type="ECO:0000313" key="12">
    <source>
        <dbReference type="EMBL" id="MBJ3776439.1"/>
    </source>
</evidence>
<dbReference type="PANTHER" id="PTHR30614:SF20">
    <property type="entry name" value="GLUTAMINE TRANSPORT SYSTEM PERMEASE PROTEIN GLNP"/>
    <property type="match status" value="1"/>
</dbReference>
<evidence type="ECO:0000256" key="3">
    <source>
        <dbReference type="ARBA" id="ARBA00010072"/>
    </source>
</evidence>
<dbReference type="AlphaFoldDB" id="A0A934IRP9"/>
<dbReference type="PANTHER" id="PTHR30614">
    <property type="entry name" value="MEMBRANE COMPONENT OF AMINO ACID ABC TRANSPORTER"/>
    <property type="match status" value="1"/>
</dbReference>
<protein>
    <submittedName>
        <fullName evidence="12">Amino acid ABC transporter permease</fullName>
    </submittedName>
</protein>
<dbReference type="InterPro" id="IPR035906">
    <property type="entry name" value="MetI-like_sf"/>
</dbReference>
<dbReference type="SUPFAM" id="SSF161098">
    <property type="entry name" value="MetI-like"/>
    <property type="match status" value="1"/>
</dbReference>
<dbReference type="PROSITE" id="PS50928">
    <property type="entry name" value="ABC_TM1"/>
    <property type="match status" value="1"/>
</dbReference>
<dbReference type="CDD" id="cd06261">
    <property type="entry name" value="TM_PBP2"/>
    <property type="match status" value="1"/>
</dbReference>
<keyword evidence="4 10" id="KW-0813">Transport</keyword>
<proteinExistence type="inferred from homology"/>
<feature type="transmembrane region" description="Helical" evidence="10">
    <location>
        <begin position="20"/>
        <end position="45"/>
    </location>
</feature>
<keyword evidence="8 10" id="KW-1133">Transmembrane helix</keyword>
<keyword evidence="5" id="KW-1003">Cell membrane</keyword>
<dbReference type="Proteomes" id="UP000609531">
    <property type="component" value="Unassembled WGS sequence"/>
</dbReference>
<dbReference type="InterPro" id="IPR043429">
    <property type="entry name" value="ArtM/GltK/GlnP/TcyL/YhdX-like"/>
</dbReference>
<evidence type="ECO:0000256" key="1">
    <source>
        <dbReference type="ARBA" id="ARBA00003159"/>
    </source>
</evidence>
<evidence type="ECO:0000256" key="6">
    <source>
        <dbReference type="ARBA" id="ARBA00022692"/>
    </source>
</evidence>
<evidence type="ECO:0000256" key="9">
    <source>
        <dbReference type="ARBA" id="ARBA00023136"/>
    </source>
</evidence>
<reference evidence="12" key="1">
    <citation type="submission" date="2020-12" db="EMBL/GenBank/DDBJ databases">
        <title>Bacterial taxonomy.</title>
        <authorList>
            <person name="Pan X."/>
        </authorList>
    </citation>
    <scope>NUCLEOTIDE SEQUENCE</scope>
    <source>
        <strain evidence="12">B2012</strain>
    </source>
</reference>
<dbReference type="RefSeq" id="WP_198882345.1">
    <property type="nucleotide sequence ID" value="NZ_JAEKJA010000009.1"/>
</dbReference>
<comment type="function">
    <text evidence="1">Part of the binding-protein-dependent transport system for glutamine; probably responsible for the translocation of the substrate across the membrane.</text>
</comment>
<evidence type="ECO:0000256" key="2">
    <source>
        <dbReference type="ARBA" id="ARBA00004429"/>
    </source>
</evidence>
<dbReference type="GO" id="GO:0006865">
    <property type="term" value="P:amino acid transport"/>
    <property type="evidence" value="ECO:0007669"/>
    <property type="project" value="UniProtKB-KW"/>
</dbReference>
<feature type="transmembrane region" description="Helical" evidence="10">
    <location>
        <begin position="192"/>
        <end position="210"/>
    </location>
</feature>
<evidence type="ECO:0000256" key="10">
    <source>
        <dbReference type="RuleBase" id="RU363032"/>
    </source>
</evidence>
<evidence type="ECO:0000256" key="8">
    <source>
        <dbReference type="ARBA" id="ARBA00022989"/>
    </source>
</evidence>
<keyword evidence="7" id="KW-0029">Amino-acid transport</keyword>